<proteinExistence type="predicted"/>
<reference evidence="3 4" key="1">
    <citation type="submission" date="2018-03" db="EMBL/GenBank/DDBJ databases">
        <title>Draft genome sequence of the first documented clinical Siccibacter turicensis isolate in Austria.</title>
        <authorList>
            <person name="Lepuschitz S."/>
            <person name="Pekard-Amenitsch S."/>
            <person name="Haunold R."/>
            <person name="Schill S."/>
            <person name="Mach R."/>
            <person name="Allerberger F."/>
            <person name="Ruppitsch W."/>
            <person name="Forsythe S.J."/>
        </authorList>
    </citation>
    <scope>NUCLEOTIDE SEQUENCE [LARGE SCALE GENOMIC DNA]</scope>
    <source>
        <strain evidence="3 4">6100069499-17</strain>
    </source>
</reference>
<feature type="domain" description="HTH luxR-type" evidence="2">
    <location>
        <begin position="146"/>
        <end position="211"/>
    </location>
</feature>
<dbReference type="Gene3D" id="1.10.10.10">
    <property type="entry name" value="Winged helix-like DNA-binding domain superfamily/Winged helix DNA-binding domain"/>
    <property type="match status" value="1"/>
</dbReference>
<dbReference type="SMART" id="SM00421">
    <property type="entry name" value="HTH_LUXR"/>
    <property type="match status" value="1"/>
</dbReference>
<dbReference type="InterPro" id="IPR016032">
    <property type="entry name" value="Sig_transdc_resp-reg_C-effctor"/>
</dbReference>
<protein>
    <submittedName>
        <fullName evidence="3">DNA-binding response regulator</fullName>
    </submittedName>
</protein>
<evidence type="ECO:0000313" key="4">
    <source>
        <dbReference type="Proteomes" id="UP000240212"/>
    </source>
</evidence>
<dbReference type="OrthoDB" id="6565473at2"/>
<dbReference type="PROSITE" id="PS50043">
    <property type="entry name" value="HTH_LUXR_2"/>
    <property type="match status" value="1"/>
</dbReference>
<dbReference type="EMBL" id="PYEP01000002">
    <property type="protein sequence ID" value="PSN08847.1"/>
    <property type="molecule type" value="Genomic_DNA"/>
</dbReference>
<dbReference type="InterPro" id="IPR036388">
    <property type="entry name" value="WH-like_DNA-bd_sf"/>
</dbReference>
<dbReference type="GO" id="GO:0006355">
    <property type="term" value="P:regulation of DNA-templated transcription"/>
    <property type="evidence" value="ECO:0007669"/>
    <property type="project" value="InterPro"/>
</dbReference>
<dbReference type="CDD" id="cd06170">
    <property type="entry name" value="LuxR_C_like"/>
    <property type="match status" value="1"/>
</dbReference>
<dbReference type="RefSeq" id="WP_106876545.1">
    <property type="nucleotide sequence ID" value="NZ_JBOIPK010000004.1"/>
</dbReference>
<dbReference type="InterPro" id="IPR039420">
    <property type="entry name" value="WalR-like"/>
</dbReference>
<dbReference type="GO" id="GO:0003677">
    <property type="term" value="F:DNA binding"/>
    <property type="evidence" value="ECO:0007669"/>
    <property type="project" value="UniProtKB-KW"/>
</dbReference>
<dbReference type="PANTHER" id="PTHR43214">
    <property type="entry name" value="TWO-COMPONENT RESPONSE REGULATOR"/>
    <property type="match status" value="1"/>
</dbReference>
<dbReference type="AlphaFoldDB" id="A0A2P8VMQ9"/>
<name>A0A2P8VMQ9_9ENTR</name>
<dbReference type="SUPFAM" id="SSF46894">
    <property type="entry name" value="C-terminal effector domain of the bipartite response regulators"/>
    <property type="match status" value="1"/>
</dbReference>
<dbReference type="PANTHER" id="PTHR43214:SF30">
    <property type="entry name" value="TRANSCRIPTION FACTOR YJJQ-RELATED"/>
    <property type="match status" value="1"/>
</dbReference>
<dbReference type="InterPro" id="IPR000792">
    <property type="entry name" value="Tscrpt_reg_LuxR_C"/>
</dbReference>
<organism evidence="3 4">
    <name type="scientific">Siccibacter turicensis</name>
    <dbReference type="NCBI Taxonomy" id="357233"/>
    <lineage>
        <taxon>Bacteria</taxon>
        <taxon>Pseudomonadati</taxon>
        <taxon>Pseudomonadota</taxon>
        <taxon>Gammaproteobacteria</taxon>
        <taxon>Enterobacterales</taxon>
        <taxon>Enterobacteriaceae</taxon>
        <taxon>Siccibacter</taxon>
    </lineage>
</organism>
<evidence type="ECO:0000313" key="3">
    <source>
        <dbReference type="EMBL" id="PSN08847.1"/>
    </source>
</evidence>
<accession>A0A2P8VMQ9</accession>
<gene>
    <name evidence="3" type="ORF">C7G83_05705</name>
</gene>
<dbReference type="Proteomes" id="UP000240212">
    <property type="component" value="Unassembled WGS sequence"/>
</dbReference>
<keyword evidence="1 3" id="KW-0238">DNA-binding</keyword>
<dbReference type="Pfam" id="PF00196">
    <property type="entry name" value="GerE"/>
    <property type="match status" value="1"/>
</dbReference>
<evidence type="ECO:0000259" key="2">
    <source>
        <dbReference type="PROSITE" id="PS50043"/>
    </source>
</evidence>
<sequence length="231" mass="25693">MPQGRNKVAVIISQAPLVQCGLGNIINQYFLNIDIVYLCQSSELTAQQFNQADYLIADLSTEPGNVRQACQHYYTLLASHATRSIFLVPKMCYPMAVELLMRPGCTLLSHVESVEGIIDAIRNSDSQPELISKTLASPLWQEKERDAQGPIKLTLAERQVLRLLGKGWCINQIAVMLKKSNKTISAQKNSAMRRLTLRSNAEMFAWINSAQGMKELNLQAVQKDGVMAATI</sequence>
<evidence type="ECO:0000256" key="1">
    <source>
        <dbReference type="ARBA" id="ARBA00023125"/>
    </source>
</evidence>
<keyword evidence="4" id="KW-1185">Reference proteome</keyword>
<comment type="caution">
    <text evidence="3">The sequence shown here is derived from an EMBL/GenBank/DDBJ whole genome shotgun (WGS) entry which is preliminary data.</text>
</comment>
<dbReference type="STRING" id="1388748.GCA_000463155_03299"/>